<feature type="region of interest" description="Disordered" evidence="1">
    <location>
        <begin position="146"/>
        <end position="197"/>
    </location>
</feature>
<evidence type="ECO:0000313" key="2">
    <source>
        <dbReference type="EMBL" id="SDE93978.1"/>
    </source>
</evidence>
<reference evidence="2 3" key="1">
    <citation type="submission" date="2016-10" db="EMBL/GenBank/DDBJ databases">
        <authorList>
            <person name="de Groot N.N."/>
        </authorList>
    </citation>
    <scope>NUCLEOTIDE SEQUENCE [LARGE SCALE GENOMIC DNA]</scope>
    <source>
        <strain evidence="3">DSM 938 / 37b4</strain>
    </source>
</reference>
<protein>
    <recommendedName>
        <fullName evidence="4">Helix-turn-helix domain-containing protein</fullName>
    </recommendedName>
</protein>
<sequence>MNATANHLSNPRGRDPFAIAKERYVLDVVRHAQGEAATKVAIALALSFASRKEFEASGALLAWPSMRTISEATGIFRSRIERGVKALEASGHLTVERPEKRGATHHNRYILQIPYGRTDAANPDDAIGRTTVANSADEIGRADAANREQGIGRTAGANIGRTDADAMAAPVGPNLTENPPDGAGASTPPAPDTPEDGAVCDVEAQDQDANAATSAGAVERARLTSGVSSLADRAREAQTLIPVTAVDCGDDPAALHFKDGVDVSLDEFDRLHAQAREALARQDAARALGDALELLDNEADELAPEVLNGLVQSDAEARAAIAAAVVDAVDGAAEGREGRWKMVVRAVRRVITTEYSGERGIACADAAEAVLREATRPIFRERDAARKAAKVKAEVVEESQNV</sequence>
<accession>A0A1G7H0P6</accession>
<dbReference type="Proteomes" id="UP000183812">
    <property type="component" value="Unassembled WGS sequence"/>
</dbReference>
<dbReference type="RefSeq" id="WP_074553269.1">
    <property type="nucleotide sequence ID" value="NZ_CP119563.1"/>
</dbReference>
<evidence type="ECO:0000313" key="3">
    <source>
        <dbReference type="Proteomes" id="UP000183812"/>
    </source>
</evidence>
<proteinExistence type="predicted"/>
<evidence type="ECO:0008006" key="4">
    <source>
        <dbReference type="Google" id="ProtNLM"/>
    </source>
</evidence>
<name>A0A1G7H0P6_RHOCA</name>
<evidence type="ECO:0000256" key="1">
    <source>
        <dbReference type="SAM" id="MobiDB-lite"/>
    </source>
</evidence>
<dbReference type="EMBL" id="FNAY01000005">
    <property type="protein sequence ID" value="SDE93978.1"/>
    <property type="molecule type" value="Genomic_DNA"/>
</dbReference>
<dbReference type="AlphaFoldDB" id="A0A1G7H0P6"/>
<organism evidence="2 3">
    <name type="scientific">Rhodobacter capsulatus</name>
    <name type="common">Rhodopseudomonas capsulata</name>
    <dbReference type="NCBI Taxonomy" id="1061"/>
    <lineage>
        <taxon>Bacteria</taxon>
        <taxon>Pseudomonadati</taxon>
        <taxon>Pseudomonadota</taxon>
        <taxon>Alphaproteobacteria</taxon>
        <taxon>Rhodobacterales</taxon>
        <taxon>Rhodobacter group</taxon>
        <taxon>Rhodobacter</taxon>
    </lineage>
</organism>
<gene>
    <name evidence="2" type="ORF">SAMN04244550_01364</name>
</gene>